<dbReference type="NCBIfam" id="NF041216">
    <property type="entry name" value="CU044_2847_fam"/>
    <property type="match status" value="1"/>
</dbReference>
<keyword evidence="4" id="KW-1185">Reference proteome</keyword>
<protein>
    <submittedName>
        <fullName evidence="3">CU044_2847 family protein</fullName>
    </submittedName>
</protein>
<sequence>MSDAVQFALSDGTVVLVAPTARAGSGAVGLGGRLETAQRTLRTALAPITAAAAEVIDEFRGLAHRPDEVEVSFGVVLDGKLGGIIASANGSAHLDVSLRWQRADSDRGAAPEAEPLPAAHSPEGPDPAAATGEVQGPDGG</sequence>
<dbReference type="Pfam" id="PF19493">
    <property type="entry name" value="Trypco1"/>
    <property type="match status" value="1"/>
</dbReference>
<feature type="compositionally biased region" description="Low complexity" evidence="1">
    <location>
        <begin position="110"/>
        <end position="122"/>
    </location>
</feature>
<feature type="region of interest" description="Disordered" evidence="1">
    <location>
        <begin position="102"/>
        <end position="140"/>
    </location>
</feature>
<organism evidence="3 4">
    <name type="scientific">Actinacidiphila polyblastidii</name>
    <dbReference type="NCBI Taxonomy" id="3110430"/>
    <lineage>
        <taxon>Bacteria</taxon>
        <taxon>Bacillati</taxon>
        <taxon>Actinomycetota</taxon>
        <taxon>Actinomycetes</taxon>
        <taxon>Kitasatosporales</taxon>
        <taxon>Streptomycetaceae</taxon>
        <taxon>Actinacidiphila</taxon>
    </lineage>
</organism>
<dbReference type="InterPro" id="IPR045794">
    <property type="entry name" value="Trypco1"/>
</dbReference>
<reference evidence="3 4" key="1">
    <citation type="submission" date="2023-12" db="EMBL/GenBank/DDBJ databases">
        <title>Streptomyces sp. V4-01.</title>
        <authorList>
            <person name="Somphong A."/>
            <person name="Phongsopitanun W."/>
        </authorList>
    </citation>
    <scope>NUCLEOTIDE SEQUENCE [LARGE SCALE GENOMIC DNA]</scope>
    <source>
        <strain evidence="3 4">V4-01</strain>
    </source>
</reference>
<evidence type="ECO:0000256" key="1">
    <source>
        <dbReference type="SAM" id="MobiDB-lite"/>
    </source>
</evidence>
<evidence type="ECO:0000259" key="2">
    <source>
        <dbReference type="Pfam" id="PF19493"/>
    </source>
</evidence>
<comment type="caution">
    <text evidence="3">The sequence shown here is derived from an EMBL/GenBank/DDBJ whole genome shotgun (WGS) entry which is preliminary data.</text>
</comment>
<dbReference type="Proteomes" id="UP001344658">
    <property type="component" value="Unassembled WGS sequence"/>
</dbReference>
<gene>
    <name evidence="3" type="ORF">V2S66_24330</name>
</gene>
<proteinExistence type="predicted"/>
<evidence type="ECO:0000313" key="3">
    <source>
        <dbReference type="EMBL" id="MEE4545082.1"/>
    </source>
</evidence>
<evidence type="ECO:0000313" key="4">
    <source>
        <dbReference type="Proteomes" id="UP001344658"/>
    </source>
</evidence>
<dbReference type="EMBL" id="JAZEWV010000024">
    <property type="protein sequence ID" value="MEE4545082.1"/>
    <property type="molecule type" value="Genomic_DNA"/>
</dbReference>
<name>A0ABU7PII7_9ACTN</name>
<accession>A0ABU7PII7</accession>
<dbReference type="RefSeq" id="WP_330798400.1">
    <property type="nucleotide sequence ID" value="NZ_JAZEWV010000024.1"/>
</dbReference>
<feature type="domain" description="Trypsin-co-occurring" evidence="2">
    <location>
        <begin position="7"/>
        <end position="102"/>
    </location>
</feature>